<reference evidence="3" key="1">
    <citation type="journal article" date="2013" name="Ind. Biotechnol.">
        <title>Comparative genomics analysis of Trichoderma reesei strains.</title>
        <authorList>
            <person name="Koike H."/>
            <person name="Aerts A."/>
            <person name="LaButti K."/>
            <person name="Grigoriev I.V."/>
            <person name="Baker S.E."/>
        </authorList>
    </citation>
    <scope>NUCLEOTIDE SEQUENCE [LARGE SCALE GENOMIC DNA]</scope>
    <source>
        <strain evidence="3">ATCC 56765 / BCRC 32924 / NRRL 11460 / Rut C-30</strain>
    </source>
</reference>
<dbReference type="Proteomes" id="UP000024376">
    <property type="component" value="Unassembled WGS sequence"/>
</dbReference>
<dbReference type="AlphaFoldDB" id="A0A024SES1"/>
<protein>
    <submittedName>
        <fullName evidence="2">Uncharacterized protein</fullName>
    </submittedName>
</protein>
<accession>A0A024SES1</accession>
<dbReference type="EMBL" id="KI911142">
    <property type="protein sequence ID" value="ETS03840.1"/>
    <property type="molecule type" value="Genomic_DNA"/>
</dbReference>
<dbReference type="HOGENOM" id="CLU_2265641_0_0_1"/>
<feature type="region of interest" description="Disordered" evidence="1">
    <location>
        <begin position="73"/>
        <end position="94"/>
    </location>
</feature>
<feature type="region of interest" description="Disordered" evidence="1">
    <location>
        <begin position="1"/>
        <end position="33"/>
    </location>
</feature>
<name>A0A024SES1_HYPJR</name>
<gene>
    <name evidence="2" type="ORF">M419DRAFT_122524</name>
</gene>
<evidence type="ECO:0000313" key="3">
    <source>
        <dbReference type="Proteomes" id="UP000024376"/>
    </source>
</evidence>
<sequence>MLVDYHQQREGFQMWSSHGRGRQAESDIVESPTAQYRLTSTPERELLTAAGGSEGCHRLLTASNSFVRSSRLAPIKNQSHHNRRTIQDPAHFSRPAHKCARAC</sequence>
<evidence type="ECO:0000256" key="1">
    <source>
        <dbReference type="SAM" id="MobiDB-lite"/>
    </source>
</evidence>
<dbReference type="KEGG" id="trr:M419DRAFT_122524"/>
<organism evidence="2 3">
    <name type="scientific">Hypocrea jecorina (strain ATCC 56765 / BCRC 32924 / NRRL 11460 / Rut C-30)</name>
    <name type="common">Trichoderma reesei</name>
    <dbReference type="NCBI Taxonomy" id="1344414"/>
    <lineage>
        <taxon>Eukaryota</taxon>
        <taxon>Fungi</taxon>
        <taxon>Dikarya</taxon>
        <taxon>Ascomycota</taxon>
        <taxon>Pezizomycotina</taxon>
        <taxon>Sordariomycetes</taxon>
        <taxon>Hypocreomycetidae</taxon>
        <taxon>Hypocreales</taxon>
        <taxon>Hypocreaceae</taxon>
        <taxon>Trichoderma</taxon>
    </lineage>
</organism>
<proteinExistence type="predicted"/>
<evidence type="ECO:0000313" key="2">
    <source>
        <dbReference type="EMBL" id="ETS03840.1"/>
    </source>
</evidence>